<proteinExistence type="predicted"/>
<evidence type="ECO:0000313" key="1">
    <source>
        <dbReference type="EMBL" id="AJG39170.1"/>
    </source>
</evidence>
<dbReference type="RefSeq" id="YP_009304982.1">
    <property type="nucleotide sequence ID" value="NC_031283.1"/>
</dbReference>
<keyword evidence="2" id="KW-1185">Reference proteome</keyword>
<evidence type="ECO:0000313" key="2">
    <source>
        <dbReference type="Proteomes" id="UP000203949"/>
    </source>
</evidence>
<sequence>MSMCTFQPCVMGAAAHVYNADKCAPAESPFGSEDDQAIAEGPDTLELDSVTSYNSLMRDFYAGEPTTLHSELDADTVCNMPTISEEIFGNASSPKENVSSSREIIAFLDSWTSFTEINQLKESPHYFFEKAQIMIKAPDTLKEIMSGFRVLAQVNTALLTEFLLRIVGSSNPDDIKMFSALARGAMYISSGFQKLECTKSYEILSHNMELLTHHVSAVKDNVTSQSDMVESLRESVNKVVSVTSKLEAEAKLLDIKAAKNSPYHASSLPSSSSVGTPIQITGYKCDPHIIVCNKEGKVDVEATLKANKDLSSIHKKTLDVLALFKPAALQFLMAVDWSTLNSLMPVDPELSVKQAGEMLYTKFRSLYGNRMPRQPETLTLRQGKN</sequence>
<dbReference type="GeneID" id="29123042"/>
<dbReference type="Proteomes" id="UP000203949">
    <property type="component" value="Segment"/>
</dbReference>
<dbReference type="KEGG" id="vg:29123042"/>
<organism evidence="1 2">
    <name type="scientific">Wuhan House Fly Virus 2</name>
    <dbReference type="NCBI Taxonomy" id="1608105"/>
    <lineage>
        <taxon>Viruses</taxon>
        <taxon>Riboviria</taxon>
        <taxon>Orthornavirae</taxon>
        <taxon>Negarnaviricota</taxon>
        <taxon>Haploviricotina</taxon>
        <taxon>Monjiviricetes</taxon>
        <taxon>Mononegavirales</taxon>
        <taxon>Rhabdoviridae</taxon>
        <taxon>Deltarhabdovirinae</taxon>
        <taxon>Alphadrosrhavirus</taxon>
        <taxon>Alphadrosrhavirus hubei</taxon>
    </lineage>
</organism>
<dbReference type="EMBL" id="KM817649">
    <property type="protein sequence ID" value="AJG39170.1"/>
    <property type="molecule type" value="Viral_cRNA"/>
</dbReference>
<accession>A0A0B5KK83</accession>
<gene>
    <name evidence="1" type="primary">ORF2</name>
</gene>
<reference evidence="1 2" key="1">
    <citation type="journal article" date="2015" name="Elife">
        <title>Unprecedented genomic diversity of RNA viruses in arthropods reveals the ancestry of negative-sense RNA viruses.</title>
        <authorList>
            <person name="Li C.X."/>
            <person name="Shi M."/>
            <person name="Tian J.H."/>
            <person name="Lin X.D."/>
            <person name="Kang Y.J."/>
            <person name="Chen L.J."/>
            <person name="Qin X.C."/>
            <person name="Xu J."/>
            <person name="Holmes E.C."/>
            <person name="Zhang Y.Z."/>
        </authorList>
    </citation>
    <scope>NUCLEOTIDE SEQUENCE [LARGE SCALE GENOMIC DNA]</scope>
    <source>
        <strain evidence="1 2">SYY4-5</strain>
    </source>
</reference>
<protein>
    <submittedName>
        <fullName evidence="1">ORF2</fullName>
    </submittedName>
</protein>
<name>A0A0B5KK83_9RHAB</name>